<dbReference type="InterPro" id="IPR023011">
    <property type="entry name" value="ATP_synth_F0_asu_AS"/>
</dbReference>
<gene>
    <name evidence="11 13" type="primary">atpB</name>
    <name evidence="13" type="ORF">COT25_04160</name>
</gene>
<dbReference type="NCBIfam" id="TIGR01131">
    <property type="entry name" value="ATP_synt_6_or_A"/>
    <property type="match status" value="1"/>
</dbReference>
<dbReference type="Pfam" id="PF00119">
    <property type="entry name" value="ATP-synt_A"/>
    <property type="match status" value="1"/>
</dbReference>
<evidence type="ECO:0000256" key="9">
    <source>
        <dbReference type="ARBA" id="ARBA00023136"/>
    </source>
</evidence>
<feature type="transmembrane region" description="Helical" evidence="11">
    <location>
        <begin position="214"/>
        <end position="235"/>
    </location>
</feature>
<dbReference type="PRINTS" id="PR00123">
    <property type="entry name" value="ATPASEA"/>
</dbReference>
<evidence type="ECO:0000256" key="11">
    <source>
        <dbReference type="HAMAP-Rule" id="MF_01393"/>
    </source>
</evidence>
<dbReference type="GO" id="GO:0046933">
    <property type="term" value="F:proton-transporting ATP synthase activity, rotational mechanism"/>
    <property type="evidence" value="ECO:0007669"/>
    <property type="project" value="UniProtKB-UniRule"/>
</dbReference>
<sequence length="271" mass="29940">MHEISLAAERIFSIGSFHVTNSMIVTVLISLLIISFGLYFRFRITTAKKISKTQNAVEMVFDGAFTLMDSVTNNHKNSKKFFALVMTLFIFILFANWSGLIPGVGSIGIHEEKASTQVEEVSHEGVTEISETASNEHAETMFVPIFRAPSSDLNTTLGLAIISLLSFQLFGVAAIGFFKYAKKFLNFKGPIDFFLGILEIISELAKMISLSFRLFGNVFAGEVLLLVIAFLVPLIAPLPFFALEIFVGLIQAFIFAMLTLVFLTVATMEAH</sequence>
<keyword evidence="11" id="KW-1003">Cell membrane</keyword>
<comment type="caution">
    <text evidence="13">The sequence shown here is derived from an EMBL/GenBank/DDBJ whole genome shotgun (WGS) entry which is preliminary data.</text>
</comment>
<evidence type="ECO:0000256" key="8">
    <source>
        <dbReference type="ARBA" id="ARBA00023065"/>
    </source>
</evidence>
<protein>
    <recommendedName>
        <fullName evidence="11 12">ATP synthase subunit a</fullName>
    </recommendedName>
    <alternativeName>
        <fullName evidence="11">ATP synthase F0 sector subunit a</fullName>
    </alternativeName>
    <alternativeName>
        <fullName evidence="11">F-ATPase subunit 6</fullName>
    </alternativeName>
</protein>
<evidence type="ECO:0000256" key="10">
    <source>
        <dbReference type="ARBA" id="ARBA00023310"/>
    </source>
</evidence>
<feature type="transmembrane region" description="Helical" evidence="11">
    <location>
        <begin position="23"/>
        <end position="42"/>
    </location>
</feature>
<keyword evidence="9 11" id="KW-0472">Membrane</keyword>
<dbReference type="SUPFAM" id="SSF81336">
    <property type="entry name" value="F1F0 ATP synthase subunit A"/>
    <property type="match status" value="2"/>
</dbReference>
<evidence type="ECO:0000256" key="4">
    <source>
        <dbReference type="ARBA" id="ARBA00022547"/>
    </source>
</evidence>
<keyword evidence="10 11" id="KW-0066">ATP synthesis</keyword>
<keyword evidence="7 11" id="KW-1133">Transmembrane helix</keyword>
<evidence type="ECO:0000256" key="6">
    <source>
        <dbReference type="ARBA" id="ARBA00022781"/>
    </source>
</evidence>
<keyword evidence="6 11" id="KW-0375">Hydrogen ion transport</keyword>
<comment type="subcellular location">
    <subcellularLocation>
        <location evidence="11 12">Cell membrane</location>
        <topology evidence="11 12">Multi-pass membrane protein</topology>
    </subcellularLocation>
    <subcellularLocation>
        <location evidence="1">Membrane</location>
        <topology evidence="1">Multi-pass membrane protein</topology>
    </subcellularLocation>
</comment>
<dbReference type="GO" id="GO:0005886">
    <property type="term" value="C:plasma membrane"/>
    <property type="evidence" value="ECO:0007669"/>
    <property type="project" value="UniProtKB-SubCell"/>
</dbReference>
<dbReference type="GO" id="GO:0042777">
    <property type="term" value="P:proton motive force-driven plasma membrane ATP synthesis"/>
    <property type="evidence" value="ECO:0007669"/>
    <property type="project" value="TreeGrafter"/>
</dbReference>
<evidence type="ECO:0000256" key="1">
    <source>
        <dbReference type="ARBA" id="ARBA00004141"/>
    </source>
</evidence>
<keyword evidence="8 11" id="KW-0406">Ion transport</keyword>
<feature type="transmembrane region" description="Helical" evidence="11">
    <location>
        <begin position="241"/>
        <end position="266"/>
    </location>
</feature>
<dbReference type="InterPro" id="IPR000568">
    <property type="entry name" value="ATP_synth_F0_asu"/>
</dbReference>
<organism evidence="13 14">
    <name type="scientific">Candidatus Kerfeldbacteria bacterium CG08_land_8_20_14_0_20_42_7</name>
    <dbReference type="NCBI Taxonomy" id="2014245"/>
    <lineage>
        <taxon>Bacteria</taxon>
        <taxon>Candidatus Kerfeldiibacteriota</taxon>
    </lineage>
</organism>
<evidence type="ECO:0000256" key="2">
    <source>
        <dbReference type="ARBA" id="ARBA00006810"/>
    </source>
</evidence>
<dbReference type="CDD" id="cd00310">
    <property type="entry name" value="ATP-synt_Fo_a_6"/>
    <property type="match status" value="1"/>
</dbReference>
<dbReference type="InterPro" id="IPR035908">
    <property type="entry name" value="F0_ATP_A_sf"/>
</dbReference>
<evidence type="ECO:0000256" key="5">
    <source>
        <dbReference type="ARBA" id="ARBA00022692"/>
    </source>
</evidence>
<accession>A0A2H0YU19</accession>
<keyword evidence="3 11" id="KW-0813">Transport</keyword>
<evidence type="ECO:0000256" key="3">
    <source>
        <dbReference type="ARBA" id="ARBA00022448"/>
    </source>
</evidence>
<reference evidence="14" key="1">
    <citation type="submission" date="2017-09" db="EMBL/GenBank/DDBJ databases">
        <title>Depth-based differentiation of microbial function through sediment-hosted aquifers and enrichment of novel symbionts in the deep terrestrial subsurface.</title>
        <authorList>
            <person name="Probst A.J."/>
            <person name="Ladd B."/>
            <person name="Jarett J.K."/>
            <person name="Geller-Mcgrath D.E."/>
            <person name="Sieber C.M.K."/>
            <person name="Emerson J.B."/>
            <person name="Anantharaman K."/>
            <person name="Thomas B.C."/>
            <person name="Malmstrom R."/>
            <person name="Stieglmeier M."/>
            <person name="Klingl A."/>
            <person name="Woyke T."/>
            <person name="Ryan C.M."/>
            <person name="Banfield J.F."/>
        </authorList>
    </citation>
    <scope>NUCLEOTIDE SEQUENCE [LARGE SCALE GENOMIC DNA]</scope>
</reference>
<dbReference type="InterPro" id="IPR045082">
    <property type="entry name" value="ATP_syn_F0_a_bact/chloroplast"/>
</dbReference>
<evidence type="ECO:0000256" key="7">
    <source>
        <dbReference type="ARBA" id="ARBA00022989"/>
    </source>
</evidence>
<keyword evidence="5 11" id="KW-0812">Transmembrane</keyword>
<comment type="function">
    <text evidence="11 12">Key component of the proton channel; it plays a direct role in the translocation of protons across the membrane.</text>
</comment>
<dbReference type="AlphaFoldDB" id="A0A2H0YU19"/>
<dbReference type="Gene3D" id="1.20.120.220">
    <property type="entry name" value="ATP synthase, F0 complex, subunit A"/>
    <property type="match status" value="1"/>
</dbReference>
<dbReference type="HAMAP" id="MF_01393">
    <property type="entry name" value="ATP_synth_a_bact"/>
    <property type="match status" value="1"/>
</dbReference>
<name>A0A2H0YU19_9BACT</name>
<proteinExistence type="inferred from homology"/>
<dbReference type="PANTHER" id="PTHR42823">
    <property type="entry name" value="ATP SYNTHASE SUBUNIT A, CHLOROPLASTIC"/>
    <property type="match status" value="1"/>
</dbReference>
<feature type="transmembrane region" description="Helical" evidence="11">
    <location>
        <begin position="157"/>
        <end position="178"/>
    </location>
</feature>
<feature type="transmembrane region" description="Helical" evidence="11">
    <location>
        <begin position="81"/>
        <end position="101"/>
    </location>
</feature>
<dbReference type="GO" id="GO:0045259">
    <property type="term" value="C:proton-transporting ATP synthase complex"/>
    <property type="evidence" value="ECO:0007669"/>
    <property type="project" value="UniProtKB-KW"/>
</dbReference>
<dbReference type="PROSITE" id="PS00449">
    <property type="entry name" value="ATPASE_A"/>
    <property type="match status" value="1"/>
</dbReference>
<evidence type="ECO:0000313" key="13">
    <source>
        <dbReference type="EMBL" id="PIS41242.1"/>
    </source>
</evidence>
<evidence type="ECO:0000313" key="14">
    <source>
        <dbReference type="Proteomes" id="UP000228711"/>
    </source>
</evidence>
<dbReference type="EMBL" id="PEXV01000136">
    <property type="protein sequence ID" value="PIS41242.1"/>
    <property type="molecule type" value="Genomic_DNA"/>
</dbReference>
<comment type="similarity">
    <text evidence="2 11 12">Belongs to the ATPase A chain family.</text>
</comment>
<evidence type="ECO:0000256" key="12">
    <source>
        <dbReference type="RuleBase" id="RU000483"/>
    </source>
</evidence>
<keyword evidence="4 11" id="KW-0138">CF(0)</keyword>
<dbReference type="Proteomes" id="UP000228711">
    <property type="component" value="Unassembled WGS sequence"/>
</dbReference>
<dbReference type="PANTHER" id="PTHR42823:SF3">
    <property type="entry name" value="ATP SYNTHASE SUBUNIT A, CHLOROPLASTIC"/>
    <property type="match status" value="1"/>
</dbReference>